<organism evidence="6 7">
    <name type="scientific">Sphingobium fluviale</name>
    <dbReference type="NCBI Taxonomy" id="2506423"/>
    <lineage>
        <taxon>Bacteria</taxon>
        <taxon>Pseudomonadati</taxon>
        <taxon>Pseudomonadota</taxon>
        <taxon>Alphaproteobacteria</taxon>
        <taxon>Sphingomonadales</taxon>
        <taxon>Sphingomonadaceae</taxon>
        <taxon>Sphingobium</taxon>
    </lineage>
</organism>
<dbReference type="SUPFAM" id="SSF52096">
    <property type="entry name" value="ClpP/crotonase"/>
    <property type="match status" value="1"/>
</dbReference>
<dbReference type="GO" id="GO:0008236">
    <property type="term" value="F:serine-type peptidase activity"/>
    <property type="evidence" value="ECO:0007669"/>
    <property type="project" value="UniProtKB-KW"/>
</dbReference>
<gene>
    <name evidence="6" type="ORF">EQG66_07685</name>
</gene>
<dbReference type="EMBL" id="SBKP01000006">
    <property type="protein sequence ID" value="RXR28950.1"/>
    <property type="molecule type" value="Genomic_DNA"/>
</dbReference>
<dbReference type="PANTHER" id="PTHR33209:SF1">
    <property type="entry name" value="PEPTIDASE S49 DOMAIN-CONTAINING PROTEIN"/>
    <property type="match status" value="1"/>
</dbReference>
<dbReference type="Gene3D" id="3.90.226.10">
    <property type="entry name" value="2-enoyl-CoA Hydratase, Chain A, domain 1"/>
    <property type="match status" value="1"/>
</dbReference>
<dbReference type="AlphaFoldDB" id="A0A4Q1KI51"/>
<dbReference type="Gene3D" id="6.20.330.10">
    <property type="match status" value="1"/>
</dbReference>
<keyword evidence="2" id="KW-0645">Protease</keyword>
<evidence type="ECO:0000256" key="1">
    <source>
        <dbReference type="ARBA" id="ARBA00008683"/>
    </source>
</evidence>
<keyword evidence="4" id="KW-0720">Serine protease</keyword>
<dbReference type="OrthoDB" id="266140at2"/>
<evidence type="ECO:0000256" key="2">
    <source>
        <dbReference type="ARBA" id="ARBA00022670"/>
    </source>
</evidence>
<dbReference type="PANTHER" id="PTHR33209">
    <property type="entry name" value="PROTEASE 4"/>
    <property type="match status" value="1"/>
</dbReference>
<dbReference type="InterPro" id="IPR033855">
    <property type="entry name" value="Protein_C"/>
</dbReference>
<evidence type="ECO:0000259" key="5">
    <source>
        <dbReference type="Pfam" id="PF01343"/>
    </source>
</evidence>
<dbReference type="InterPro" id="IPR002142">
    <property type="entry name" value="Peptidase_S49"/>
</dbReference>
<protein>
    <submittedName>
        <fullName evidence="6">S49 family peptidase</fullName>
    </submittedName>
</protein>
<keyword evidence="3" id="KW-0378">Hydrolase</keyword>
<sequence>MRAIGTGPRSFPQIAQQLLDRPLLIHPHKAEVLICALQQKLGIVSMDTIDGITLDAKAMLDRAALARDAVRDRANGKTFHVDGDIAVIPIEGVLVQKFGWLDPMCGFTGYDALAIKLRDAMRDPDVYGIWLDIDSPGGAVAGLFAFVEELAQSAMSEGGKPIYAWVNEMACSAAYAIASVCDKVYGPRTAMCGSIGSVIVHTEISEALDESGVKVTIIRSGERKYRGNMYEPLDKQTAAKWQASVDEAGQWFAKLVAMGRGVDADAVMATEADWFEGAEAVTRGLMDEIVAEREAWGRLEEECDRIKRDRRNGR</sequence>
<dbReference type="InterPro" id="IPR029045">
    <property type="entry name" value="ClpP/crotonase-like_dom_sf"/>
</dbReference>
<feature type="domain" description="Peptidase S49" evidence="5">
    <location>
        <begin position="157"/>
        <end position="302"/>
    </location>
</feature>
<evidence type="ECO:0000313" key="7">
    <source>
        <dbReference type="Proteomes" id="UP000290958"/>
    </source>
</evidence>
<dbReference type="CDD" id="cd07022">
    <property type="entry name" value="S49_Sppa_36K_type"/>
    <property type="match status" value="1"/>
</dbReference>
<name>A0A4Q1KI51_9SPHN</name>
<dbReference type="Proteomes" id="UP000290958">
    <property type="component" value="Unassembled WGS sequence"/>
</dbReference>
<accession>A0A4Q1KI51</accession>
<comment type="similarity">
    <text evidence="1">Belongs to the peptidase S49 family.</text>
</comment>
<reference evidence="7" key="1">
    <citation type="submission" date="2019-01" db="EMBL/GenBank/DDBJ databases">
        <title>Cytophagaceae bacterium strain CAR-16.</title>
        <authorList>
            <person name="Chen W.-M."/>
        </authorList>
    </citation>
    <scope>NUCLEOTIDE SEQUENCE [LARGE SCALE GENOMIC DNA]</scope>
    <source>
        <strain evidence="7">CHR27</strain>
    </source>
</reference>
<evidence type="ECO:0000313" key="6">
    <source>
        <dbReference type="EMBL" id="RXR28950.1"/>
    </source>
</evidence>
<proteinExistence type="inferred from homology"/>
<comment type="caution">
    <text evidence="6">The sequence shown here is derived from an EMBL/GenBank/DDBJ whole genome shotgun (WGS) entry which is preliminary data.</text>
</comment>
<evidence type="ECO:0000256" key="4">
    <source>
        <dbReference type="ARBA" id="ARBA00022825"/>
    </source>
</evidence>
<keyword evidence="7" id="KW-1185">Reference proteome</keyword>
<dbReference type="RefSeq" id="WP_129404014.1">
    <property type="nucleotide sequence ID" value="NZ_SBKP01000006.1"/>
</dbReference>
<evidence type="ECO:0000256" key="3">
    <source>
        <dbReference type="ARBA" id="ARBA00022801"/>
    </source>
</evidence>
<dbReference type="GO" id="GO:0006508">
    <property type="term" value="P:proteolysis"/>
    <property type="evidence" value="ECO:0007669"/>
    <property type="project" value="UniProtKB-KW"/>
</dbReference>
<dbReference type="Pfam" id="PF01343">
    <property type="entry name" value="Peptidase_S49"/>
    <property type="match status" value="1"/>
</dbReference>